<reference evidence="5" key="1">
    <citation type="journal article" date="2015" name="PLoS Genet.">
        <title>The dynamic genome and transcriptome of the human fungal pathogen Blastomyces and close relative Emmonsia.</title>
        <authorList>
            <person name="Munoz J.F."/>
            <person name="Gauthier G.M."/>
            <person name="Desjardins C.A."/>
            <person name="Gallo J.E."/>
            <person name="Holder J."/>
            <person name="Sullivan T.D."/>
            <person name="Marty A.J."/>
            <person name="Carmen J.C."/>
            <person name="Chen Z."/>
            <person name="Ding L."/>
            <person name="Gujja S."/>
            <person name="Magrini V."/>
            <person name="Misas E."/>
            <person name="Mitreva M."/>
            <person name="Priest M."/>
            <person name="Saif S."/>
            <person name="Whiston E.A."/>
            <person name="Young S."/>
            <person name="Zeng Q."/>
            <person name="Goldman W.E."/>
            <person name="Mardis E.R."/>
            <person name="Taylor J.W."/>
            <person name="McEwen J.G."/>
            <person name="Clay O.K."/>
            <person name="Klein B.S."/>
            <person name="Cuomo C.A."/>
        </authorList>
    </citation>
    <scope>NUCLEOTIDE SEQUENCE [LARGE SCALE GENOMIC DNA]</scope>
    <source>
        <strain evidence="5">UAMH 139</strain>
    </source>
</reference>
<feature type="domain" description="C3H1-type" evidence="3">
    <location>
        <begin position="7"/>
        <end position="35"/>
    </location>
</feature>
<dbReference type="InterPro" id="IPR002110">
    <property type="entry name" value="Ankyrin_rpt"/>
</dbReference>
<protein>
    <recommendedName>
        <fullName evidence="3">C3H1-type domain-containing protein</fullName>
    </recommendedName>
</protein>
<evidence type="ECO:0000313" key="5">
    <source>
        <dbReference type="Proteomes" id="UP000053573"/>
    </source>
</evidence>
<dbReference type="SUPFAM" id="SSF48403">
    <property type="entry name" value="Ankyrin repeat"/>
    <property type="match status" value="1"/>
</dbReference>
<dbReference type="EMBL" id="LDEV01001855">
    <property type="protein sequence ID" value="KLJ10914.1"/>
    <property type="molecule type" value="Genomic_DNA"/>
</dbReference>
<dbReference type="Gene3D" id="1.25.40.20">
    <property type="entry name" value="Ankyrin repeat-containing domain"/>
    <property type="match status" value="1"/>
</dbReference>
<dbReference type="AlphaFoldDB" id="A0A0H1BHE2"/>
<feature type="zinc finger region" description="C3H1-type" evidence="2">
    <location>
        <begin position="7"/>
        <end position="35"/>
    </location>
</feature>
<keyword evidence="1" id="KW-0040">ANK repeat</keyword>
<dbReference type="InterPro" id="IPR036770">
    <property type="entry name" value="Ankyrin_rpt-contain_sf"/>
</dbReference>
<keyword evidence="2" id="KW-0863">Zinc-finger</keyword>
<dbReference type="SUPFAM" id="SSF52540">
    <property type="entry name" value="P-loop containing nucleoside triphosphate hydrolases"/>
    <property type="match status" value="1"/>
</dbReference>
<keyword evidence="5" id="KW-1185">Reference proteome</keyword>
<sequence length="686" mass="74817">MVPNRASKKAITCYYWHDGRCKYTADACMYAHRDTDQVAKKPPSTAKSGMDTISLSFHIATLFGSWARHLPVSETKSNQRDTIDLISLVGNDDIIEVAISNAATENSPSKIKSTTPAEGSECLTLAEAVIRALQSNTDFNGIKHMLDTNPPERVHKALNKGIDGFSAIFEAVKRNDPDIIKLLVENGANPNATEHNSDIPLLAFAILQEATITVVQTLLSLGANPHSIPRDLWDGGNCKTFGDDDESLTGGDSTPLTLWCSSIHCASLLKRMDFGLKYHLLASSKLIPLTKQERQNADIQGTISLLQAPYFLIGQSLAIKRVTEYVQSHLLLPNSNGPLLLAFVGPPGHGQVQLATRVGKVISLNAIVTRMKKMNKRSVTERIASKEVSTRQPGGLEVVYIDDLDKIGRSNLVTLLDGPPQGTDWDKTNSSTPANSKTICILSVTDGETTILDFYARYLRNASKSELHSAPWNELDKALKKDLIKSYGSSLTSHVDAIIPFFPYSSSETDVLAYKYIHDLRSRLATTTAPCDNGYPAKPAATNASVFLGPIHLDLEGDDKAICTYIAEKSYDMSLGERSIQQAVIREIQLPIIEQWMKRKSETEERLEGHGHGQSQAQAQGQAQWCSGLDLRRPFSSSSNSISGSAHALSAKGVTKAVVKLLAAKEYPDFMGLGRNGRASISVSLE</sequence>
<comment type="caution">
    <text evidence="4">The sequence shown here is derived from an EMBL/GenBank/DDBJ whole genome shotgun (WGS) entry which is preliminary data.</text>
</comment>
<dbReference type="PROSITE" id="PS50297">
    <property type="entry name" value="ANK_REP_REGION"/>
    <property type="match status" value="1"/>
</dbReference>
<dbReference type="InterPro" id="IPR027417">
    <property type="entry name" value="P-loop_NTPase"/>
</dbReference>
<dbReference type="PROSITE" id="PS50088">
    <property type="entry name" value="ANK_REPEAT"/>
    <property type="match status" value="1"/>
</dbReference>
<evidence type="ECO:0000259" key="3">
    <source>
        <dbReference type="PROSITE" id="PS50103"/>
    </source>
</evidence>
<proteinExistence type="predicted"/>
<evidence type="ECO:0000313" key="4">
    <source>
        <dbReference type="EMBL" id="KLJ10914.1"/>
    </source>
</evidence>
<gene>
    <name evidence="4" type="ORF">EMPG_13767</name>
</gene>
<name>A0A0H1BHE2_9EURO</name>
<accession>A0A0H1BHE2</accession>
<dbReference type="OrthoDB" id="47330at2759"/>
<dbReference type="GO" id="GO:0008270">
    <property type="term" value="F:zinc ion binding"/>
    <property type="evidence" value="ECO:0007669"/>
    <property type="project" value="UniProtKB-KW"/>
</dbReference>
<dbReference type="STRING" id="2060906.A0A0H1BHE2"/>
<evidence type="ECO:0000256" key="2">
    <source>
        <dbReference type="PROSITE-ProRule" id="PRU00723"/>
    </source>
</evidence>
<feature type="repeat" description="ANK" evidence="1">
    <location>
        <begin position="163"/>
        <end position="195"/>
    </location>
</feature>
<dbReference type="InterPro" id="IPR000571">
    <property type="entry name" value="Znf_CCCH"/>
</dbReference>
<organism evidence="4 5">
    <name type="scientific">Blastomyces silverae</name>
    <dbReference type="NCBI Taxonomy" id="2060906"/>
    <lineage>
        <taxon>Eukaryota</taxon>
        <taxon>Fungi</taxon>
        <taxon>Dikarya</taxon>
        <taxon>Ascomycota</taxon>
        <taxon>Pezizomycotina</taxon>
        <taxon>Eurotiomycetes</taxon>
        <taxon>Eurotiomycetidae</taxon>
        <taxon>Onygenales</taxon>
        <taxon>Ajellomycetaceae</taxon>
        <taxon>Blastomyces</taxon>
    </lineage>
</organism>
<evidence type="ECO:0000256" key="1">
    <source>
        <dbReference type="PROSITE-ProRule" id="PRU00023"/>
    </source>
</evidence>
<dbReference type="PROSITE" id="PS50103">
    <property type="entry name" value="ZF_C3H1"/>
    <property type="match status" value="1"/>
</dbReference>
<dbReference type="SMART" id="SM00248">
    <property type="entry name" value="ANK"/>
    <property type="match status" value="2"/>
</dbReference>
<keyword evidence="2" id="KW-0479">Metal-binding</keyword>
<dbReference type="Gene3D" id="3.40.50.300">
    <property type="entry name" value="P-loop containing nucleotide triphosphate hydrolases"/>
    <property type="match status" value="1"/>
</dbReference>
<dbReference type="GO" id="GO:0010468">
    <property type="term" value="P:regulation of gene expression"/>
    <property type="evidence" value="ECO:0007669"/>
    <property type="project" value="UniProtKB-ARBA"/>
</dbReference>
<dbReference type="Pfam" id="PF00023">
    <property type="entry name" value="Ank"/>
    <property type="match status" value="1"/>
</dbReference>
<dbReference type="Proteomes" id="UP000053573">
    <property type="component" value="Unassembled WGS sequence"/>
</dbReference>
<keyword evidence="2" id="KW-0862">Zinc</keyword>